<feature type="transmembrane region" description="Helical" evidence="1">
    <location>
        <begin position="30"/>
        <end position="49"/>
    </location>
</feature>
<dbReference type="KEGG" id="pya:PYCH_04950"/>
<keyword evidence="1" id="KW-1133">Transmembrane helix</keyword>
<feature type="transmembrane region" description="Helical" evidence="1">
    <location>
        <begin position="6"/>
        <end position="23"/>
    </location>
</feature>
<dbReference type="STRING" id="529709.PYCH_04950"/>
<protein>
    <recommendedName>
        <fullName evidence="4">UDP-N-acetylglucosamine--dolichyl-phosphate N-acetylglucosaminephosphotransferase</fullName>
    </recommendedName>
</protein>
<dbReference type="GeneID" id="10837071"/>
<dbReference type="eggNOG" id="arCOG05092">
    <property type="taxonomic scope" value="Archaea"/>
</dbReference>
<evidence type="ECO:0000313" key="3">
    <source>
        <dbReference type="Proteomes" id="UP000008386"/>
    </source>
</evidence>
<reference evidence="2 3" key="1">
    <citation type="journal article" date="2011" name="J. Bacteriol.">
        <title>Complete genome sequence of the obligate piezophilic hyperthermophilic archaeon Pyrococcus yayanosii CH1.</title>
        <authorList>
            <person name="Jun X."/>
            <person name="Lupeng L."/>
            <person name="Minjuan X."/>
            <person name="Oger P."/>
            <person name="Fengping W."/>
            <person name="Jebbar M."/>
            <person name="Xiang X."/>
        </authorList>
    </citation>
    <scope>NUCLEOTIDE SEQUENCE [LARGE SCALE GENOMIC DNA]</scope>
    <source>
        <strain evidence="3">CH1 / JCM 16557</strain>
    </source>
</reference>
<dbReference type="OrthoDB" id="78194at2157"/>
<evidence type="ECO:0000313" key="2">
    <source>
        <dbReference type="EMBL" id="AEH24185.1"/>
    </source>
</evidence>
<keyword evidence="3" id="KW-1185">Reference proteome</keyword>
<dbReference type="HOGENOM" id="CLU_134280_4_0_2"/>
<dbReference type="Proteomes" id="UP000008386">
    <property type="component" value="Chromosome"/>
</dbReference>
<keyword evidence="1" id="KW-0812">Transmembrane</keyword>
<dbReference type="InterPro" id="IPR019277">
    <property type="entry name" value="DUF2304"/>
</dbReference>
<organism evidence="2 3">
    <name type="scientific">Pyrococcus yayanosii (strain CH1 / JCM 16557)</name>
    <dbReference type="NCBI Taxonomy" id="529709"/>
    <lineage>
        <taxon>Archaea</taxon>
        <taxon>Methanobacteriati</taxon>
        <taxon>Methanobacteriota</taxon>
        <taxon>Thermococci</taxon>
        <taxon>Thermococcales</taxon>
        <taxon>Thermococcaceae</taxon>
        <taxon>Pyrococcus</taxon>
    </lineage>
</organism>
<keyword evidence="1" id="KW-0472">Membrane</keyword>
<accession>F8AHI1</accession>
<dbReference type="Pfam" id="PF10066">
    <property type="entry name" value="DUF2304"/>
    <property type="match status" value="1"/>
</dbReference>
<evidence type="ECO:0000256" key="1">
    <source>
        <dbReference type="SAM" id="Phobius"/>
    </source>
</evidence>
<dbReference type="EMBL" id="CP002779">
    <property type="protein sequence ID" value="AEH24185.1"/>
    <property type="molecule type" value="Genomic_DNA"/>
</dbReference>
<name>F8AHI1_PYRYC</name>
<dbReference type="RefSeq" id="WP_013905242.1">
    <property type="nucleotide sequence ID" value="NC_015680.1"/>
</dbReference>
<gene>
    <name evidence="2" type="ordered locus">PYCH_04950</name>
</gene>
<proteinExistence type="predicted"/>
<feature type="transmembrane region" description="Helical" evidence="1">
    <location>
        <begin position="69"/>
        <end position="87"/>
    </location>
</feature>
<evidence type="ECO:0008006" key="4">
    <source>
        <dbReference type="Google" id="ProtNLM"/>
    </source>
</evidence>
<dbReference type="AlphaFoldDB" id="F8AHI1"/>
<sequence>MYMVQHIALLVIGLLMVHVLKKYREKEFEWGDFIFWEALLAVLLMVSLRPVEISQEIKEILGLGRGLDALFVVAIGGVYLLVFRLYLMIDKVEREITELTREVGIRLRELEDRIERKA</sequence>